<accession>A0ABW2N552</accession>
<proteinExistence type="predicted"/>
<protein>
    <submittedName>
        <fullName evidence="3">Uncharacterized protein</fullName>
    </submittedName>
</protein>
<reference evidence="4" key="1">
    <citation type="journal article" date="2019" name="Int. J. Syst. Evol. Microbiol.">
        <title>The Global Catalogue of Microorganisms (GCM) 10K type strain sequencing project: providing services to taxonomists for standard genome sequencing and annotation.</title>
        <authorList>
            <consortium name="The Broad Institute Genomics Platform"/>
            <consortium name="The Broad Institute Genome Sequencing Center for Infectious Disease"/>
            <person name="Wu L."/>
            <person name="Ma J."/>
        </authorList>
    </citation>
    <scope>NUCLEOTIDE SEQUENCE [LARGE SCALE GENOMIC DNA]</scope>
    <source>
        <strain evidence="4">FCH27</strain>
    </source>
</reference>
<dbReference type="RefSeq" id="WP_255888530.1">
    <property type="nucleotide sequence ID" value="NZ_JAFMZM010000001.1"/>
</dbReference>
<dbReference type="Proteomes" id="UP001596524">
    <property type="component" value="Unassembled WGS sequence"/>
</dbReference>
<keyword evidence="2" id="KW-1133">Transmembrane helix</keyword>
<evidence type="ECO:0000313" key="3">
    <source>
        <dbReference type="EMBL" id="MFC7360949.1"/>
    </source>
</evidence>
<dbReference type="EMBL" id="JBHTCH010000014">
    <property type="protein sequence ID" value="MFC7360949.1"/>
    <property type="molecule type" value="Genomic_DNA"/>
</dbReference>
<keyword evidence="2" id="KW-0472">Membrane</keyword>
<gene>
    <name evidence="3" type="ORF">ACFQO6_11760</name>
</gene>
<feature type="transmembrane region" description="Helical" evidence="2">
    <location>
        <begin position="12"/>
        <end position="31"/>
    </location>
</feature>
<feature type="compositionally biased region" description="Polar residues" evidence="1">
    <location>
        <begin position="40"/>
        <end position="49"/>
    </location>
</feature>
<evidence type="ECO:0000313" key="4">
    <source>
        <dbReference type="Proteomes" id="UP001596524"/>
    </source>
</evidence>
<keyword evidence="2" id="KW-0812">Transmembrane</keyword>
<evidence type="ECO:0000256" key="1">
    <source>
        <dbReference type="SAM" id="MobiDB-lite"/>
    </source>
</evidence>
<sequence length="67" mass="7174">MGERTSSTASGQAGNAIYGIGMFGAWVYFWMQADGFWQSSGRPSPSTTGLAPWAPDDEGQAERSRPT</sequence>
<comment type="caution">
    <text evidence="3">The sequence shown here is derived from an EMBL/GenBank/DDBJ whole genome shotgun (WGS) entry which is preliminary data.</text>
</comment>
<name>A0ABW2N552_9ACTN</name>
<feature type="region of interest" description="Disordered" evidence="1">
    <location>
        <begin position="40"/>
        <end position="67"/>
    </location>
</feature>
<evidence type="ECO:0000256" key="2">
    <source>
        <dbReference type="SAM" id="Phobius"/>
    </source>
</evidence>
<keyword evidence="4" id="KW-1185">Reference proteome</keyword>
<organism evidence="3 4">
    <name type="scientific">Nocardioides astragali</name>
    <dbReference type="NCBI Taxonomy" id="1776736"/>
    <lineage>
        <taxon>Bacteria</taxon>
        <taxon>Bacillati</taxon>
        <taxon>Actinomycetota</taxon>
        <taxon>Actinomycetes</taxon>
        <taxon>Propionibacteriales</taxon>
        <taxon>Nocardioidaceae</taxon>
        <taxon>Nocardioides</taxon>
    </lineage>
</organism>